<dbReference type="OrthoDB" id="10250354at2759"/>
<accession>A0A183IGY0</accession>
<reference evidence="3 4" key="2">
    <citation type="submission" date="2018-11" db="EMBL/GenBank/DDBJ databases">
        <authorList>
            <consortium name="Pathogen Informatics"/>
        </authorList>
    </citation>
    <scope>NUCLEOTIDE SEQUENCE [LARGE SCALE GENOMIC DNA]</scope>
</reference>
<dbReference type="InterPro" id="IPR001623">
    <property type="entry name" value="DnaJ_domain"/>
</dbReference>
<feature type="chain" id="PRO_5043140053" evidence="1">
    <location>
        <begin position="22"/>
        <end position="155"/>
    </location>
</feature>
<reference evidence="5" key="1">
    <citation type="submission" date="2016-06" db="UniProtKB">
        <authorList>
            <consortium name="WormBaseParasite"/>
        </authorList>
    </citation>
    <scope>IDENTIFICATION</scope>
</reference>
<dbReference type="EMBL" id="UZAM01007452">
    <property type="protein sequence ID" value="VDO99220.1"/>
    <property type="molecule type" value="Genomic_DNA"/>
</dbReference>
<dbReference type="PRINTS" id="PR00625">
    <property type="entry name" value="JDOMAIN"/>
</dbReference>
<proteinExistence type="predicted"/>
<dbReference type="PANTHER" id="PTHR44303">
    <property type="entry name" value="DNAJ HOMOLOG SUBFAMILY C MEMBER 16"/>
    <property type="match status" value="1"/>
</dbReference>
<keyword evidence="4" id="KW-1185">Reference proteome</keyword>
<name>A0A183IGY0_9BILA</name>
<keyword evidence="1" id="KW-0732">Signal</keyword>
<sequence length="155" mass="17695">MHRRFVVLLSVLVIVSWSSSATDPYETLTVSRSASSSEIKQAYKRLAKFWHPDRNKSPDAAQKFVEVNEAYELLSNPERRRRYDDFGADDGGSGVDHDHDHDFFHGFRYGGTFGPFQFQFHGQPSLFSKNAINLRSGASLTFCTCSDLFEFCLLR</sequence>
<organism evidence="5">
    <name type="scientific">Soboliphyme baturini</name>
    <dbReference type="NCBI Taxonomy" id="241478"/>
    <lineage>
        <taxon>Eukaryota</taxon>
        <taxon>Metazoa</taxon>
        <taxon>Ecdysozoa</taxon>
        <taxon>Nematoda</taxon>
        <taxon>Enoplea</taxon>
        <taxon>Dorylaimia</taxon>
        <taxon>Dioctophymatida</taxon>
        <taxon>Dioctophymatoidea</taxon>
        <taxon>Soboliphymatidae</taxon>
        <taxon>Soboliphyme</taxon>
    </lineage>
</organism>
<evidence type="ECO:0000256" key="1">
    <source>
        <dbReference type="SAM" id="SignalP"/>
    </source>
</evidence>
<dbReference type="SMART" id="SM00271">
    <property type="entry name" value="DnaJ"/>
    <property type="match status" value="1"/>
</dbReference>
<dbReference type="SUPFAM" id="SSF46565">
    <property type="entry name" value="Chaperone J-domain"/>
    <property type="match status" value="1"/>
</dbReference>
<evidence type="ECO:0000313" key="5">
    <source>
        <dbReference type="WBParaSite" id="SBAD_0000301401-mRNA-1"/>
    </source>
</evidence>
<evidence type="ECO:0000313" key="3">
    <source>
        <dbReference type="EMBL" id="VDO99220.1"/>
    </source>
</evidence>
<dbReference type="Proteomes" id="UP000270296">
    <property type="component" value="Unassembled WGS sequence"/>
</dbReference>
<dbReference type="InterPro" id="IPR036869">
    <property type="entry name" value="J_dom_sf"/>
</dbReference>
<dbReference type="AlphaFoldDB" id="A0A183IGY0"/>
<gene>
    <name evidence="3" type="ORF">SBAD_LOCUS2875</name>
</gene>
<evidence type="ECO:0000259" key="2">
    <source>
        <dbReference type="PROSITE" id="PS50076"/>
    </source>
</evidence>
<dbReference type="InterPro" id="IPR052448">
    <property type="entry name" value="DnaJ_C16_autophagy_reg"/>
</dbReference>
<dbReference type="WBParaSite" id="SBAD_0000301401-mRNA-1">
    <property type="protein sequence ID" value="SBAD_0000301401-mRNA-1"/>
    <property type="gene ID" value="SBAD_0000301401"/>
</dbReference>
<feature type="domain" description="J" evidence="2">
    <location>
        <begin position="23"/>
        <end position="87"/>
    </location>
</feature>
<protein>
    <submittedName>
        <fullName evidence="5">J domain-containing protein</fullName>
    </submittedName>
</protein>
<dbReference type="PROSITE" id="PS50076">
    <property type="entry name" value="DNAJ_2"/>
    <property type="match status" value="1"/>
</dbReference>
<dbReference type="Pfam" id="PF00226">
    <property type="entry name" value="DnaJ"/>
    <property type="match status" value="1"/>
</dbReference>
<dbReference type="PANTHER" id="PTHR44303:SF2">
    <property type="entry name" value="DNAJ HOMOLOG SUBFAMILY C MEMBER 16"/>
    <property type="match status" value="1"/>
</dbReference>
<dbReference type="Gene3D" id="1.10.287.110">
    <property type="entry name" value="DnaJ domain"/>
    <property type="match status" value="1"/>
</dbReference>
<feature type="signal peptide" evidence="1">
    <location>
        <begin position="1"/>
        <end position="21"/>
    </location>
</feature>
<evidence type="ECO:0000313" key="4">
    <source>
        <dbReference type="Proteomes" id="UP000270296"/>
    </source>
</evidence>
<dbReference type="CDD" id="cd06257">
    <property type="entry name" value="DnaJ"/>
    <property type="match status" value="1"/>
</dbReference>
<dbReference type="InterPro" id="IPR018253">
    <property type="entry name" value="DnaJ_domain_CS"/>
</dbReference>
<dbReference type="PROSITE" id="PS00636">
    <property type="entry name" value="DNAJ_1"/>
    <property type="match status" value="1"/>
</dbReference>